<name>A0A7V8NR74_9BACT</name>
<evidence type="ECO:0000313" key="3">
    <source>
        <dbReference type="Proteomes" id="UP000567293"/>
    </source>
</evidence>
<evidence type="ECO:0000256" key="1">
    <source>
        <dbReference type="SAM" id="MobiDB-lite"/>
    </source>
</evidence>
<accession>A0A7V8NR74</accession>
<reference evidence="2" key="1">
    <citation type="submission" date="2020-06" db="EMBL/GenBank/DDBJ databases">
        <title>Legume-microbial interactions unlock mineral nutrients during tropical forest succession.</title>
        <authorList>
            <person name="Epihov D.Z."/>
        </authorList>
    </citation>
    <scope>NUCLEOTIDE SEQUENCE [LARGE SCALE GENOMIC DNA]</scope>
    <source>
        <strain evidence="2">Pan2503</strain>
    </source>
</reference>
<dbReference type="EMBL" id="JACDQQ010001175">
    <property type="protein sequence ID" value="MBA0085720.1"/>
    <property type="molecule type" value="Genomic_DNA"/>
</dbReference>
<sequence length="111" mass="11516">MRHGRGIAVAASAAAGLLVCGLAWPLRAQFPAPPNAGIGGGPGRARAPRRVSPPTPHWPDGRVNLGPFPGEKAVWEGNAGSTLATNIGRGIDNPRFNLPTNLKISEVPFQP</sequence>
<gene>
    <name evidence="2" type="ORF">HRJ53_12050</name>
</gene>
<feature type="non-terminal residue" evidence="2">
    <location>
        <position position="111"/>
    </location>
</feature>
<protein>
    <submittedName>
        <fullName evidence="2">Uncharacterized protein</fullName>
    </submittedName>
</protein>
<keyword evidence="3" id="KW-1185">Reference proteome</keyword>
<comment type="caution">
    <text evidence="2">The sequence shown here is derived from an EMBL/GenBank/DDBJ whole genome shotgun (WGS) entry which is preliminary data.</text>
</comment>
<feature type="region of interest" description="Disordered" evidence="1">
    <location>
        <begin position="34"/>
        <end position="71"/>
    </location>
</feature>
<dbReference type="Proteomes" id="UP000567293">
    <property type="component" value="Unassembled WGS sequence"/>
</dbReference>
<proteinExistence type="predicted"/>
<evidence type="ECO:0000313" key="2">
    <source>
        <dbReference type="EMBL" id="MBA0085720.1"/>
    </source>
</evidence>
<dbReference type="AlphaFoldDB" id="A0A7V8NR74"/>
<organism evidence="2 3">
    <name type="scientific">Candidatus Acidiferrum panamense</name>
    <dbReference type="NCBI Taxonomy" id="2741543"/>
    <lineage>
        <taxon>Bacteria</taxon>
        <taxon>Pseudomonadati</taxon>
        <taxon>Acidobacteriota</taxon>
        <taxon>Terriglobia</taxon>
        <taxon>Candidatus Acidiferrales</taxon>
        <taxon>Candidatus Acidiferrum</taxon>
    </lineage>
</organism>